<dbReference type="EMBL" id="CP042437">
    <property type="protein sequence ID" value="QEC76925.1"/>
    <property type="molecule type" value="Genomic_DNA"/>
</dbReference>
<gene>
    <name evidence="1" type="ORF">FSB76_13585</name>
</gene>
<evidence type="ECO:0000313" key="1">
    <source>
        <dbReference type="EMBL" id="QEC76925.1"/>
    </source>
</evidence>
<evidence type="ECO:0000313" key="2">
    <source>
        <dbReference type="Proteomes" id="UP000321362"/>
    </source>
</evidence>
<dbReference type="AlphaFoldDB" id="A0A5B8W1U3"/>
<dbReference type="KEGG" id="mgk:FSB76_13585"/>
<name>A0A5B8W1U3_9SPHI</name>
<sequence length="388" mass="43225">MCRGGNYMVYLILLTATTPACRKPYAPNPVSAPGSYLVVEGVIDPGADSTIITVSNSVHLSDTTSLATETSARLTVESEAGASYSLNEFKAGRYLAIGLNLDKTKKYRLHIRTSGGQEYASDYVPVKPTPPIDSVTYKVTSSGLQINSNTHDATNSTRYYRMAYEEAWKFHARFNSGLIVKNGEIVPRREDEMIYYCYRGDKSSNTILASSEKLTQDVIANAPITVVPPSSEKLTIKYSIQVKQYALTKEAYQFWENIRRNTEQLGSIFDAQPSQLKGNIHNVTNPDEPVIGFVSISTTQRKRIFVDNDRVPYTWYVPDDGLCEKLGYLLNNNGENDVELFIIKLHLNPLEAILNPFTGQIIGYKAASVECSDCTLKGKTTAPPYWEF</sequence>
<dbReference type="InterPro" id="IPR025345">
    <property type="entry name" value="DUF4249"/>
</dbReference>
<accession>A0A5B8W1U3</accession>
<proteinExistence type="predicted"/>
<dbReference type="RefSeq" id="WP_147054160.1">
    <property type="nucleotide sequence ID" value="NZ_CP042437.1"/>
</dbReference>
<keyword evidence="2" id="KW-1185">Reference proteome</keyword>
<organism evidence="1 2">
    <name type="scientific">Mucilaginibacter ginsenosidivorax</name>
    <dbReference type="NCBI Taxonomy" id="862126"/>
    <lineage>
        <taxon>Bacteria</taxon>
        <taxon>Pseudomonadati</taxon>
        <taxon>Bacteroidota</taxon>
        <taxon>Sphingobacteriia</taxon>
        <taxon>Sphingobacteriales</taxon>
        <taxon>Sphingobacteriaceae</taxon>
        <taxon>Mucilaginibacter</taxon>
    </lineage>
</organism>
<dbReference type="Pfam" id="PF14054">
    <property type="entry name" value="DUF4249"/>
    <property type="match status" value="1"/>
</dbReference>
<dbReference type="Proteomes" id="UP000321362">
    <property type="component" value="Chromosome"/>
</dbReference>
<reference evidence="1 2" key="1">
    <citation type="journal article" date="2013" name="J. Microbiol.">
        <title>Mucilaginibacter ginsenosidivorax sp. nov., with ginsenoside converting activity isolated from sediment.</title>
        <authorList>
            <person name="Kim J.K."/>
            <person name="Choi T.E."/>
            <person name="Liu Q.M."/>
            <person name="Park H.Y."/>
            <person name="Yi T.H."/>
            <person name="Yoon M.H."/>
            <person name="Kim S.C."/>
            <person name="Im W.T."/>
        </authorList>
    </citation>
    <scope>NUCLEOTIDE SEQUENCE [LARGE SCALE GENOMIC DNA]</scope>
    <source>
        <strain evidence="1 2">KHI28</strain>
    </source>
</reference>
<protein>
    <submittedName>
        <fullName evidence="1">DUF4249 domain-containing protein</fullName>
    </submittedName>
</protein>